<dbReference type="RefSeq" id="WP_077930190.1">
    <property type="nucleotide sequence ID" value="NZ_CP014687.1"/>
</dbReference>
<dbReference type="SUPFAM" id="SSF69618">
    <property type="entry name" value="HemD-like"/>
    <property type="match status" value="1"/>
</dbReference>
<evidence type="ECO:0000256" key="7">
    <source>
        <dbReference type="ARBA" id="ARBA00040167"/>
    </source>
</evidence>
<proteinExistence type="inferred from homology"/>
<dbReference type="EMBL" id="CP014687">
    <property type="protein sequence ID" value="AQT04307.1"/>
    <property type="molecule type" value="Genomic_DNA"/>
</dbReference>
<gene>
    <name evidence="11" type="ORF">A0U91_04080</name>
</gene>
<dbReference type="EC" id="4.2.1.75" evidence="3 9"/>
<dbReference type="Proteomes" id="UP000189055">
    <property type="component" value="Chromosome"/>
</dbReference>
<dbReference type="GO" id="GO:0006780">
    <property type="term" value="P:uroporphyrinogen III biosynthetic process"/>
    <property type="evidence" value="ECO:0007669"/>
    <property type="project" value="UniProtKB-UniRule"/>
</dbReference>
<dbReference type="InterPro" id="IPR036108">
    <property type="entry name" value="4pyrrol_syn_uPrphyn_synt_sf"/>
</dbReference>
<dbReference type="InterPro" id="IPR003754">
    <property type="entry name" value="4pyrrol_synth_uPrphyn_synth"/>
</dbReference>
<evidence type="ECO:0000259" key="10">
    <source>
        <dbReference type="Pfam" id="PF02602"/>
    </source>
</evidence>
<comment type="pathway">
    <text evidence="1 9">Porphyrin-containing compound metabolism; protoporphyrin-IX biosynthesis; coproporphyrinogen-III from 5-aminolevulinate: step 3/4.</text>
</comment>
<organism evidence="11 12">
    <name type="scientific">Acetobacter persici</name>
    <dbReference type="NCBI Taxonomy" id="1076596"/>
    <lineage>
        <taxon>Bacteria</taxon>
        <taxon>Pseudomonadati</taxon>
        <taxon>Pseudomonadota</taxon>
        <taxon>Alphaproteobacteria</taxon>
        <taxon>Acetobacterales</taxon>
        <taxon>Acetobacteraceae</taxon>
        <taxon>Acetobacter</taxon>
    </lineage>
</organism>
<protein>
    <recommendedName>
        <fullName evidence="7 9">Uroporphyrinogen-III synthase</fullName>
        <ecNumber evidence="3 9">4.2.1.75</ecNumber>
    </recommendedName>
</protein>
<evidence type="ECO:0000256" key="8">
    <source>
        <dbReference type="ARBA" id="ARBA00048617"/>
    </source>
</evidence>
<comment type="function">
    <text evidence="6 9">Catalyzes cyclization of the linear tetrapyrrole, hydroxymethylbilane, to the macrocyclic uroporphyrinogen III.</text>
</comment>
<evidence type="ECO:0000256" key="9">
    <source>
        <dbReference type="RuleBase" id="RU366031"/>
    </source>
</evidence>
<evidence type="ECO:0000256" key="2">
    <source>
        <dbReference type="ARBA" id="ARBA00008133"/>
    </source>
</evidence>
<dbReference type="STRING" id="1076596.A0U91_04080"/>
<evidence type="ECO:0000313" key="11">
    <source>
        <dbReference type="EMBL" id="AQT04307.1"/>
    </source>
</evidence>
<name>A0A1U9LD43_9PROT</name>
<evidence type="ECO:0000256" key="4">
    <source>
        <dbReference type="ARBA" id="ARBA00023239"/>
    </source>
</evidence>
<evidence type="ECO:0000256" key="1">
    <source>
        <dbReference type="ARBA" id="ARBA00004772"/>
    </source>
</evidence>
<sequence>MPASGSRPGVLVTRPEPGLSETLEAVSAAGWGAYASPALLITQQSLRVASPRFATCVLTSGQAVQAAQAALPLTCPLYAVGDRTAQRARTAGFAAVQSAQGDAEALAALIIQKQNPAEGSVLLLSGARQGMALAARLRQAGFTVVRRVAYSARPVRQIAPEVLQALQDGRIKVCLFFSSESAAGWIAALPVSCRAQATRTRAIAISQAAAAVLKAAGWAEIVVAKTPDARAMLAALGRPGTTTD</sequence>
<keyword evidence="5 9" id="KW-0627">Porphyrin biosynthesis</keyword>
<accession>A0A1U9LD43</accession>
<evidence type="ECO:0000313" key="12">
    <source>
        <dbReference type="Proteomes" id="UP000189055"/>
    </source>
</evidence>
<dbReference type="GO" id="GO:0006782">
    <property type="term" value="P:protoporphyrinogen IX biosynthetic process"/>
    <property type="evidence" value="ECO:0007669"/>
    <property type="project" value="UniProtKB-UniRule"/>
</dbReference>
<dbReference type="PANTHER" id="PTHR38042">
    <property type="entry name" value="UROPORPHYRINOGEN-III SYNTHASE, CHLOROPLASTIC"/>
    <property type="match status" value="1"/>
</dbReference>
<dbReference type="UniPathway" id="UPA00251">
    <property type="reaction ID" value="UER00320"/>
</dbReference>
<dbReference type="PANTHER" id="PTHR38042:SF1">
    <property type="entry name" value="UROPORPHYRINOGEN-III SYNTHASE, CHLOROPLASTIC"/>
    <property type="match status" value="1"/>
</dbReference>
<comment type="similarity">
    <text evidence="2 9">Belongs to the uroporphyrinogen-III synthase family.</text>
</comment>
<dbReference type="GO" id="GO:0004852">
    <property type="term" value="F:uroporphyrinogen-III synthase activity"/>
    <property type="evidence" value="ECO:0007669"/>
    <property type="project" value="UniProtKB-UniRule"/>
</dbReference>
<dbReference type="Gene3D" id="3.40.50.10090">
    <property type="match status" value="2"/>
</dbReference>
<dbReference type="CDD" id="cd06578">
    <property type="entry name" value="HemD"/>
    <property type="match status" value="1"/>
</dbReference>
<dbReference type="KEGG" id="aper:A0U91_04080"/>
<dbReference type="AlphaFoldDB" id="A0A1U9LD43"/>
<reference evidence="11 12" key="1">
    <citation type="submission" date="2016-03" db="EMBL/GenBank/DDBJ databases">
        <title>Acetic acid bacteria sequencing.</title>
        <authorList>
            <person name="Brandt J."/>
            <person name="Jakob F."/>
            <person name="Vogel R.F."/>
        </authorList>
    </citation>
    <scope>NUCLEOTIDE SEQUENCE [LARGE SCALE GENOMIC DNA]</scope>
    <source>
        <strain evidence="11 12">TMW2.1084</strain>
    </source>
</reference>
<evidence type="ECO:0000256" key="5">
    <source>
        <dbReference type="ARBA" id="ARBA00023244"/>
    </source>
</evidence>
<feature type="domain" description="Tetrapyrrole biosynthesis uroporphyrinogen III synthase" evidence="10">
    <location>
        <begin position="22"/>
        <end position="233"/>
    </location>
</feature>
<dbReference type="Pfam" id="PF02602">
    <property type="entry name" value="HEM4"/>
    <property type="match status" value="1"/>
</dbReference>
<evidence type="ECO:0000256" key="3">
    <source>
        <dbReference type="ARBA" id="ARBA00013109"/>
    </source>
</evidence>
<keyword evidence="4 9" id="KW-0456">Lyase</keyword>
<comment type="catalytic activity">
    <reaction evidence="8 9">
        <text>hydroxymethylbilane = uroporphyrinogen III + H2O</text>
        <dbReference type="Rhea" id="RHEA:18965"/>
        <dbReference type="ChEBI" id="CHEBI:15377"/>
        <dbReference type="ChEBI" id="CHEBI:57308"/>
        <dbReference type="ChEBI" id="CHEBI:57845"/>
        <dbReference type="EC" id="4.2.1.75"/>
    </reaction>
</comment>
<dbReference type="InterPro" id="IPR039793">
    <property type="entry name" value="UROS/Hem4"/>
</dbReference>
<evidence type="ECO:0000256" key="6">
    <source>
        <dbReference type="ARBA" id="ARBA00037589"/>
    </source>
</evidence>